<reference evidence="2" key="1">
    <citation type="submission" date="2022-02" db="EMBL/GenBank/DDBJ databases">
        <title>Towards deciphering the DNA virus diversity associated with rodent species in the families Cricetidae and Heteromyidae.</title>
        <authorList>
            <person name="Lund M."/>
            <person name="Larsen B.B."/>
            <person name="Gryseels S."/>
            <person name="Kraberger S."/>
            <person name="Rowsey D.M."/>
            <person name="Steger L."/>
            <person name="Yule K.M."/>
            <person name="Upham N.S."/>
            <person name="Worobey M."/>
            <person name="Van Doorslaer K."/>
            <person name="Varsani A."/>
        </authorList>
    </citation>
    <scope>NUCLEOTIDE SEQUENCE</scope>
    <source>
        <strain evidence="2">NeonRodF7_5</strain>
    </source>
</reference>
<sequence length="495" mass="58534">MIMSVFNCIHPKYVTNIRGELIKVRCGQCEACTNTKSLSYTTQCKLETLAHKYCMFVTLTYSNEHLPLVRAYQKHGDLFFFPTSPRLYEHFANNERFAFAYSPCAYFNNKSLSVYYNKFALPEHLKGLIPVLDKVDVQLFMKRLRKRIYKATNEKIRYFACGEYGPVHFRPHYHLLLWFDNPKTLSVMGKSIFASWKYGRVDYSLSRGNTASYTASYSNSISVRSRLHAIKHLRPFVLHSSRLYGSLYQSEEEAVYENDYDRIANKFYTDNGKAKPVYPLLSFESSFFARCLNYDKISHSDRLECYCFAERSREEFGDYPASTLAHLVWSHPESKCHQILKRIAFDGKFKESTVLSVLYVSRRFFRNCGDYCVSPRTMLRHIEDYWTRKDYCNLRAQLEKQEEFTFECSPENRIFLLFFYDNFIFKHNDPNTPPTYSTAVRNYIESLGYEPNFITDFFIEFDKNPLFAEFAAFHRKLSRDLVKHKKLNDLNKIFL</sequence>
<dbReference type="Pfam" id="PF23343">
    <property type="entry name" value="REP_ORF2-G2P"/>
    <property type="match status" value="1"/>
</dbReference>
<dbReference type="EMBL" id="OM869668">
    <property type="protein sequence ID" value="UPW41807.1"/>
    <property type="molecule type" value="Genomic_DNA"/>
</dbReference>
<feature type="domain" description="Replication-associated protein ORF2/G2P" evidence="1">
    <location>
        <begin position="133"/>
        <end position="218"/>
    </location>
</feature>
<proteinExistence type="predicted"/>
<name>A0A976N2E3_9VIRU</name>
<evidence type="ECO:0000259" key="1">
    <source>
        <dbReference type="Pfam" id="PF23343"/>
    </source>
</evidence>
<protein>
    <submittedName>
        <fullName evidence="2">Replication initiator protein</fullName>
    </submittedName>
</protein>
<evidence type="ECO:0000313" key="2">
    <source>
        <dbReference type="EMBL" id="UPW41807.1"/>
    </source>
</evidence>
<dbReference type="InterPro" id="IPR056906">
    <property type="entry name" value="ORF2/G2P_dom"/>
</dbReference>
<accession>A0A976N2E3</accession>
<organism evidence="2">
    <name type="scientific">Peromfec virus RodF7_5</name>
    <dbReference type="NCBI Taxonomy" id="2929354"/>
    <lineage>
        <taxon>Viruses</taxon>
        <taxon>Monodnaviria</taxon>
        <taxon>Sangervirae</taxon>
        <taxon>Phixviricota</taxon>
        <taxon>Malgrandaviricetes</taxon>
        <taxon>Petitvirales</taxon>
        <taxon>Microviridae</taxon>
    </lineage>
</organism>